<feature type="domain" description="Septin-type G" evidence="5">
    <location>
        <begin position="21"/>
        <end position="293"/>
    </location>
</feature>
<evidence type="ECO:0000313" key="7">
    <source>
        <dbReference type="Proteomes" id="UP001527925"/>
    </source>
</evidence>
<dbReference type="InterPro" id="IPR030379">
    <property type="entry name" value="G_SEPTIN_dom"/>
</dbReference>
<dbReference type="PROSITE" id="PS51719">
    <property type="entry name" value="G_SEPTIN"/>
    <property type="match status" value="1"/>
</dbReference>
<comment type="similarity">
    <text evidence="3">Belongs to the TRAFAC class TrmE-Era-EngA-EngB-Septin-like GTPase superfamily. Septin GTPase family.</text>
</comment>
<comment type="caution">
    <text evidence="6">The sequence shown here is derived from an EMBL/GenBank/DDBJ whole genome shotgun (WGS) entry which is preliminary data.</text>
</comment>
<evidence type="ECO:0000259" key="5">
    <source>
        <dbReference type="PROSITE" id="PS51719"/>
    </source>
</evidence>
<proteinExistence type="inferred from homology"/>
<name>A0ABR4NGX9_9FUNG</name>
<accession>A0ABR4NGX9</accession>
<keyword evidence="1 3" id="KW-0547">Nucleotide-binding</keyword>
<evidence type="ECO:0000313" key="6">
    <source>
        <dbReference type="EMBL" id="KAL2918773.1"/>
    </source>
</evidence>
<evidence type="ECO:0000256" key="4">
    <source>
        <dbReference type="SAM" id="Coils"/>
    </source>
</evidence>
<dbReference type="PANTHER" id="PTHR18884">
    <property type="entry name" value="SEPTIN"/>
    <property type="match status" value="1"/>
</dbReference>
<protein>
    <submittedName>
        <fullName evidence="6">Septin spn4</fullName>
    </submittedName>
</protein>
<dbReference type="Gene3D" id="3.40.50.300">
    <property type="entry name" value="P-loop containing nucleotide triphosphate hydrolases"/>
    <property type="match status" value="1"/>
</dbReference>
<feature type="coiled-coil region" evidence="4">
    <location>
        <begin position="314"/>
        <end position="373"/>
    </location>
</feature>
<dbReference type="SUPFAM" id="SSF52540">
    <property type="entry name" value="P-loop containing nucleoside triphosphate hydrolases"/>
    <property type="match status" value="1"/>
</dbReference>
<keyword evidence="4" id="KW-0175">Coiled coil</keyword>
<dbReference type="InterPro" id="IPR027417">
    <property type="entry name" value="P-loop_NTPase"/>
</dbReference>
<reference evidence="6 7" key="1">
    <citation type="submission" date="2023-09" db="EMBL/GenBank/DDBJ databases">
        <title>Pangenome analysis of Batrachochytrium dendrobatidis and related Chytrids.</title>
        <authorList>
            <person name="Yacoub M.N."/>
            <person name="Stajich J.E."/>
            <person name="James T.Y."/>
        </authorList>
    </citation>
    <scope>NUCLEOTIDE SEQUENCE [LARGE SCALE GENOMIC DNA]</scope>
    <source>
        <strain evidence="6 7">JEL0888</strain>
    </source>
</reference>
<keyword evidence="7" id="KW-1185">Reference proteome</keyword>
<dbReference type="Pfam" id="PF00735">
    <property type="entry name" value="Septin"/>
    <property type="match status" value="1"/>
</dbReference>
<dbReference type="EMBL" id="JADGIZ020000005">
    <property type="protein sequence ID" value="KAL2918773.1"/>
    <property type="molecule type" value="Genomic_DNA"/>
</dbReference>
<dbReference type="InterPro" id="IPR025662">
    <property type="entry name" value="Sigma_54_int_dom_ATP-bd_1"/>
</dbReference>
<sequence length="378" mass="43411">MAPSIGIAELANQRHRIVSRKGTNFSIMVVGESGVGKTTFVNTLFSTVLKDSRVLHERHTHQLERTISIDVVRADVEEKGFKVRLTVVDTPGFGDYMNNQDCWVPIIDFLDDQHHNYMKAESSGARKGIDDVRIHACLYFIQPSGHTLKSLDIEVMKQLGSRVNLIPVIAKADTITPKDLATFKARILDCLKAHNIKYYIPSFEDDDEETTLVTQSIVSAMPFSVISSETEVMVDGKPVRGREYLWGVAEVENEAHCDFKKLRNLLIRTHMHDLITSTEEEHYETFRSTKLLSMGRSDDDPVARAKKSLASKMKEDEEALRKRFTEQVRQEENRFRQWEQKLIAERDRLNRDLEEHHSLVKELEAEYEEIQLQVKGGR</sequence>
<evidence type="ECO:0000256" key="3">
    <source>
        <dbReference type="RuleBase" id="RU004560"/>
    </source>
</evidence>
<keyword evidence="2 3" id="KW-0342">GTP-binding</keyword>
<evidence type="ECO:0000256" key="2">
    <source>
        <dbReference type="ARBA" id="ARBA00023134"/>
    </source>
</evidence>
<dbReference type="InterPro" id="IPR016491">
    <property type="entry name" value="Septin"/>
</dbReference>
<organism evidence="6 7">
    <name type="scientific">Polyrhizophydium stewartii</name>
    <dbReference type="NCBI Taxonomy" id="2732419"/>
    <lineage>
        <taxon>Eukaryota</taxon>
        <taxon>Fungi</taxon>
        <taxon>Fungi incertae sedis</taxon>
        <taxon>Chytridiomycota</taxon>
        <taxon>Chytridiomycota incertae sedis</taxon>
        <taxon>Chytridiomycetes</taxon>
        <taxon>Rhizophydiales</taxon>
        <taxon>Rhizophydiales incertae sedis</taxon>
        <taxon>Polyrhizophydium</taxon>
    </lineage>
</organism>
<evidence type="ECO:0000256" key="1">
    <source>
        <dbReference type="ARBA" id="ARBA00022741"/>
    </source>
</evidence>
<dbReference type="Proteomes" id="UP001527925">
    <property type="component" value="Unassembled WGS sequence"/>
</dbReference>
<dbReference type="PIRSF" id="PIRSF006698">
    <property type="entry name" value="Septin"/>
    <property type="match status" value="1"/>
</dbReference>
<dbReference type="CDD" id="cd01850">
    <property type="entry name" value="CDC_Septin"/>
    <property type="match status" value="1"/>
</dbReference>
<gene>
    <name evidence="6" type="primary">spn4</name>
    <name evidence="6" type="ORF">HK105_201607</name>
</gene>
<dbReference type="PROSITE" id="PS00675">
    <property type="entry name" value="SIGMA54_INTERACT_1"/>
    <property type="match status" value="1"/>
</dbReference>